<sequence>MSIVRIRKGHNLRLEGVPAKKVYRADGPGVVVLSPQEYKGVKPRLAVSEGDRVEIGSPVWFDKRRPELLCTSPAAGTVTSIVWGERRALQSISIDVDSREQYRSFSSWKPGIDASRSTEMISSLLLESGLWPVIRQRPFSRIADPDVLPKAVFVPAMPTVPFAPDIHLQLEGREEEFRTGLMLLSRLTRRPVHLVISADNRSRVFSGVDGVELHRFSGPHPAGNVGIHIHHIAPIRHRDDVVWYVLPQDVARIGGLFLSGRLPVEKIIAVGGEAVEHRHHVAVRYGMRLSDILAKNTVHEPARLISGDVLSGTKRSADEALGFYDETVSVIPEHHGREFLGWLRPGRDRYTLTPLFLSSIVRSRRRRLDTAMNGSRRVMIPFGNIESVLPMDILPTWLIKMIIARDIDEMEKLGIYECDPEDFALCSFADASKMEISDIIREGLEYVEKNG</sequence>
<evidence type="ECO:0000256" key="4">
    <source>
        <dbReference type="ARBA" id="ARBA00023053"/>
    </source>
</evidence>
<gene>
    <name evidence="8" type="primary">nqrA</name>
    <name evidence="12" type="ORF">INT08_09020</name>
</gene>
<dbReference type="InterPro" id="IPR008703">
    <property type="entry name" value="NqrA"/>
</dbReference>
<comment type="catalytic activity">
    <reaction evidence="8">
        <text>a ubiquinone + n Na(+)(in) + NADH + H(+) = a ubiquinol + n Na(+)(out) + NAD(+)</text>
        <dbReference type="Rhea" id="RHEA:47748"/>
        <dbReference type="Rhea" id="RHEA-COMP:9565"/>
        <dbReference type="Rhea" id="RHEA-COMP:9566"/>
        <dbReference type="ChEBI" id="CHEBI:15378"/>
        <dbReference type="ChEBI" id="CHEBI:16389"/>
        <dbReference type="ChEBI" id="CHEBI:17976"/>
        <dbReference type="ChEBI" id="CHEBI:29101"/>
        <dbReference type="ChEBI" id="CHEBI:57540"/>
        <dbReference type="ChEBI" id="CHEBI:57945"/>
        <dbReference type="EC" id="7.2.1.1"/>
    </reaction>
</comment>
<comment type="function">
    <text evidence="8">NQR complex catalyzes the reduction of ubiquinone-1 to ubiquinol by two successive reactions, coupled with the transport of Na(+) ions from the cytoplasm to the periplasm. NqrA to NqrE are probably involved in the second step, the conversion of ubisemiquinone to ubiquinol.</text>
</comment>
<dbReference type="PANTHER" id="PTHR37839">
    <property type="entry name" value="NA(+)-TRANSLOCATING NADH-QUINONE REDUCTASE SUBUNIT A"/>
    <property type="match status" value="1"/>
</dbReference>
<dbReference type="Pfam" id="PF24836">
    <property type="entry name" value="NQRA_2nd"/>
    <property type="match status" value="1"/>
</dbReference>
<keyword evidence="2 8" id="KW-1278">Translocase</keyword>
<accession>A0ABR9XTX0</accession>
<reference evidence="12 13" key="1">
    <citation type="journal article" date="2020" name="Microorganisms">
        <title>Simultaneous Genome Sequencing of Prosthecochloris ethylica and Desulfuromonas acetoxidans within a Syntrophic Mixture Reveals Unique Pili and Protein Interactions.</title>
        <authorList>
            <person name="Kyndt J.A."/>
            <person name="Van Beeumen J.J."/>
            <person name="Meyer T.E."/>
        </authorList>
    </citation>
    <scope>NUCLEOTIDE SEQUENCE [LARGE SCALE GENOMIC DNA]</scope>
    <source>
        <strain evidence="12 13">N3</strain>
    </source>
</reference>
<dbReference type="Pfam" id="PF11973">
    <property type="entry name" value="NQRA_SLBB"/>
    <property type="match status" value="1"/>
</dbReference>
<comment type="subunit">
    <text evidence="8">Composed of six subunits; NqrA, NqrB, NqrC, NqrD, NqrE and NqrF.</text>
</comment>
<dbReference type="NCBIfam" id="TIGR01936">
    <property type="entry name" value="nqrA"/>
    <property type="match status" value="1"/>
</dbReference>
<dbReference type="EC" id="7.2.1.1" evidence="8"/>
<feature type="domain" description="Na(+)-translocating NADH-quinone reductase subunit A C-terminal" evidence="10">
    <location>
        <begin position="267"/>
        <end position="314"/>
    </location>
</feature>
<organism evidence="12 13">
    <name type="scientific">Prosthecochloris ethylica</name>
    <dbReference type="NCBI Taxonomy" id="2743976"/>
    <lineage>
        <taxon>Bacteria</taxon>
        <taxon>Pseudomonadati</taxon>
        <taxon>Chlorobiota</taxon>
        <taxon>Chlorobiia</taxon>
        <taxon>Chlorobiales</taxon>
        <taxon>Chlorobiaceae</taxon>
        <taxon>Prosthecochloris</taxon>
    </lineage>
</organism>
<dbReference type="RefSeq" id="WP_114608251.1">
    <property type="nucleotide sequence ID" value="NZ_JABVZQ010000017.1"/>
</dbReference>
<dbReference type="InterPro" id="IPR056148">
    <property type="entry name" value="NQRA_2nd"/>
</dbReference>
<dbReference type="Proteomes" id="UP000619838">
    <property type="component" value="Unassembled WGS sequence"/>
</dbReference>
<evidence type="ECO:0000256" key="7">
    <source>
        <dbReference type="ARBA" id="ARBA00023201"/>
    </source>
</evidence>
<evidence type="ECO:0000313" key="13">
    <source>
        <dbReference type="Proteomes" id="UP000619838"/>
    </source>
</evidence>
<dbReference type="Pfam" id="PF05896">
    <property type="entry name" value="NQRA_N"/>
    <property type="match status" value="1"/>
</dbReference>
<dbReference type="PANTHER" id="PTHR37839:SF1">
    <property type="entry name" value="NA(+)-TRANSLOCATING NADH-QUINONE REDUCTASE SUBUNIT A"/>
    <property type="match status" value="1"/>
</dbReference>
<keyword evidence="13" id="KW-1185">Reference proteome</keyword>
<feature type="domain" description="NqrA second alpha/beta" evidence="11">
    <location>
        <begin position="118"/>
        <end position="262"/>
    </location>
</feature>
<dbReference type="NCBIfam" id="NF003761">
    <property type="entry name" value="PRK05352.1-4"/>
    <property type="match status" value="1"/>
</dbReference>
<comment type="caution">
    <text evidence="12">The sequence shown here is derived from an EMBL/GenBank/DDBJ whole genome shotgun (WGS) entry which is preliminary data.</text>
</comment>
<evidence type="ECO:0000256" key="8">
    <source>
        <dbReference type="HAMAP-Rule" id="MF_00425"/>
    </source>
</evidence>
<feature type="domain" description="NqrA N-terminal barrel-sandwich hybrid" evidence="9">
    <location>
        <begin position="4"/>
        <end position="97"/>
    </location>
</feature>
<protein>
    <recommendedName>
        <fullName evidence="8">Na(+)-translocating NADH-quinone reductase subunit A</fullName>
        <shortName evidence="8">Na(+)-NQR subunit A</shortName>
        <shortName evidence="8">Na(+)-translocating NQR subunit A</shortName>
        <ecNumber evidence="8">7.2.1.1</ecNumber>
    </recommendedName>
    <alternativeName>
        <fullName evidence="8">NQR complex subunit A</fullName>
    </alternativeName>
    <alternativeName>
        <fullName evidence="8">NQR-1 subunit A</fullName>
    </alternativeName>
</protein>
<evidence type="ECO:0000256" key="6">
    <source>
        <dbReference type="ARBA" id="ARBA00023075"/>
    </source>
</evidence>
<evidence type="ECO:0000256" key="1">
    <source>
        <dbReference type="ARBA" id="ARBA00022448"/>
    </source>
</evidence>
<dbReference type="HAMAP" id="MF_00425">
    <property type="entry name" value="NqrA"/>
    <property type="match status" value="1"/>
</dbReference>
<keyword evidence="5 8" id="KW-0406">Ion transport</keyword>
<dbReference type="InterPro" id="IPR022615">
    <property type="entry name" value="NqrA_C_domain"/>
</dbReference>
<keyword evidence="3 8" id="KW-0520">NAD</keyword>
<proteinExistence type="inferred from homology"/>
<evidence type="ECO:0000259" key="11">
    <source>
        <dbReference type="Pfam" id="PF24836"/>
    </source>
</evidence>
<keyword evidence="7 8" id="KW-0739">Sodium transport</keyword>
<evidence type="ECO:0000256" key="5">
    <source>
        <dbReference type="ARBA" id="ARBA00023065"/>
    </source>
</evidence>
<keyword evidence="1 8" id="KW-0813">Transport</keyword>
<comment type="similarity">
    <text evidence="8">Belongs to the NqrA family.</text>
</comment>
<dbReference type="InterPro" id="IPR056147">
    <property type="entry name" value="NQRA_N"/>
</dbReference>
<evidence type="ECO:0000256" key="2">
    <source>
        <dbReference type="ARBA" id="ARBA00022967"/>
    </source>
</evidence>
<evidence type="ECO:0000259" key="9">
    <source>
        <dbReference type="Pfam" id="PF05896"/>
    </source>
</evidence>
<evidence type="ECO:0000313" key="12">
    <source>
        <dbReference type="EMBL" id="MBF0637312.1"/>
    </source>
</evidence>
<keyword evidence="6 8" id="KW-0830">Ubiquinone</keyword>
<keyword evidence="4 8" id="KW-0915">Sodium</keyword>
<dbReference type="EMBL" id="JADGII010000016">
    <property type="protein sequence ID" value="MBF0637312.1"/>
    <property type="molecule type" value="Genomic_DNA"/>
</dbReference>
<evidence type="ECO:0000259" key="10">
    <source>
        <dbReference type="Pfam" id="PF11973"/>
    </source>
</evidence>
<name>A0ABR9XTX0_9CHLB</name>
<evidence type="ECO:0000256" key="3">
    <source>
        <dbReference type="ARBA" id="ARBA00023027"/>
    </source>
</evidence>